<keyword evidence="3" id="KW-1185">Reference proteome</keyword>
<dbReference type="EMBL" id="BNCD01000002">
    <property type="protein sequence ID" value="GHH72397.1"/>
    <property type="molecule type" value="Genomic_DNA"/>
</dbReference>
<gene>
    <name evidence="2" type="ORF">GCM10018793_09320</name>
</gene>
<name>A0A919FTN6_9ACTN</name>
<dbReference type="PANTHER" id="PTHR42305">
    <property type="entry name" value="MEMBRANE PROTEIN RV1733C-RELATED"/>
    <property type="match status" value="1"/>
</dbReference>
<proteinExistence type="predicted"/>
<protein>
    <submittedName>
        <fullName evidence="2">Uncharacterized protein</fullName>
    </submittedName>
</protein>
<feature type="transmembrane region" description="Helical" evidence="1">
    <location>
        <begin position="21"/>
        <end position="44"/>
    </location>
</feature>
<feature type="transmembrane region" description="Helical" evidence="1">
    <location>
        <begin position="143"/>
        <end position="164"/>
    </location>
</feature>
<dbReference type="Proteomes" id="UP000603708">
    <property type="component" value="Unassembled WGS sequence"/>
</dbReference>
<keyword evidence="1" id="KW-0812">Transmembrane</keyword>
<reference evidence="2" key="2">
    <citation type="submission" date="2020-09" db="EMBL/GenBank/DDBJ databases">
        <authorList>
            <person name="Sun Q."/>
            <person name="Ohkuma M."/>
        </authorList>
    </citation>
    <scope>NUCLEOTIDE SEQUENCE</scope>
    <source>
        <strain evidence="2">JCM 5069</strain>
    </source>
</reference>
<organism evidence="2 3">
    <name type="scientific">Streptomyces sulfonofaciens</name>
    <dbReference type="NCBI Taxonomy" id="68272"/>
    <lineage>
        <taxon>Bacteria</taxon>
        <taxon>Bacillati</taxon>
        <taxon>Actinomycetota</taxon>
        <taxon>Actinomycetes</taxon>
        <taxon>Kitasatosporales</taxon>
        <taxon>Streptomycetaceae</taxon>
        <taxon>Streptomyces</taxon>
    </lineage>
</organism>
<evidence type="ECO:0000256" key="1">
    <source>
        <dbReference type="SAM" id="Phobius"/>
    </source>
</evidence>
<dbReference type="PANTHER" id="PTHR42305:SF1">
    <property type="entry name" value="MEMBRANE PROTEIN RV1733C-RELATED"/>
    <property type="match status" value="1"/>
</dbReference>
<evidence type="ECO:0000313" key="3">
    <source>
        <dbReference type="Proteomes" id="UP000603708"/>
    </source>
</evidence>
<accession>A0A919FTN6</accession>
<evidence type="ECO:0000313" key="2">
    <source>
        <dbReference type="EMBL" id="GHH72397.1"/>
    </source>
</evidence>
<comment type="caution">
    <text evidence="2">The sequence shown here is derived from an EMBL/GenBank/DDBJ whole genome shotgun (WGS) entry which is preliminary data.</text>
</comment>
<dbReference type="RefSeq" id="WP_189929574.1">
    <property type="nucleotide sequence ID" value="NZ_BNCD01000002.1"/>
</dbReference>
<keyword evidence="1" id="KW-1133">Transmembrane helix</keyword>
<dbReference type="AlphaFoldDB" id="A0A919FTN6"/>
<reference evidence="2" key="1">
    <citation type="journal article" date="2014" name="Int. J. Syst. Evol. Microbiol.">
        <title>Complete genome sequence of Corynebacterium casei LMG S-19264T (=DSM 44701T), isolated from a smear-ripened cheese.</title>
        <authorList>
            <consortium name="US DOE Joint Genome Institute (JGI-PGF)"/>
            <person name="Walter F."/>
            <person name="Albersmeier A."/>
            <person name="Kalinowski J."/>
            <person name="Ruckert C."/>
        </authorList>
    </citation>
    <scope>NUCLEOTIDE SEQUENCE</scope>
    <source>
        <strain evidence="2">JCM 5069</strain>
    </source>
</reference>
<keyword evidence="1" id="KW-0472">Membrane</keyword>
<dbReference type="InterPro" id="IPR039708">
    <property type="entry name" value="MT1774/Rv1733c-like"/>
</dbReference>
<sequence>MRAIAGLWRWRHNPLRRATDLLEAWVALTAAVLIVAAAPLAGVVTGTLSEQALLRSVQQQHRERHATTATVVRTVRRPPLDTDPETVSARDAHSRVIASWRAPDGRPHTGGVVADLKSPRVGDRFPVWTDRHGRLMARPLDPIAASTHAALAGCGAAAAFAALVEAGRRLVLWRIVRRRYARWDRAWEKAGPDWGRTGTGS</sequence>